<comment type="subcellular location">
    <subcellularLocation>
        <location evidence="1 6">Membrane</location>
        <topology evidence="1 6">Multi-pass membrane protein</topology>
    </subcellularLocation>
</comment>
<comment type="function">
    <text evidence="6">Serine protease involved in intramembrane proteolysis.</text>
</comment>
<keyword evidence="5 6" id="KW-0472">Membrane</keyword>
<dbReference type="GO" id="GO:0016020">
    <property type="term" value="C:membrane"/>
    <property type="evidence" value="ECO:0007669"/>
    <property type="project" value="UniProtKB-SubCell"/>
</dbReference>
<evidence type="ECO:0000256" key="2">
    <source>
        <dbReference type="ARBA" id="ARBA00009045"/>
    </source>
</evidence>
<comment type="similarity">
    <text evidence="2 6">Belongs to the peptidase S54 family.</text>
</comment>
<dbReference type="InterPro" id="IPR022764">
    <property type="entry name" value="Peptidase_S54_rhomboid_dom"/>
</dbReference>
<comment type="caution">
    <text evidence="8">The sequence shown here is derived from an EMBL/GenBank/DDBJ whole genome shotgun (WGS) entry which is preliminary data.</text>
</comment>
<keyword evidence="6" id="KW-0720">Serine protease</keyword>
<dbReference type="PANTHER" id="PTHR22936">
    <property type="entry name" value="RHOMBOID-RELATED"/>
    <property type="match status" value="1"/>
</dbReference>
<evidence type="ECO:0000313" key="8">
    <source>
        <dbReference type="EMBL" id="RHN75562.1"/>
    </source>
</evidence>
<keyword evidence="4 6" id="KW-1133">Transmembrane helix</keyword>
<dbReference type="InterPro" id="IPR035952">
    <property type="entry name" value="Rhomboid-like_sf"/>
</dbReference>
<evidence type="ECO:0000256" key="5">
    <source>
        <dbReference type="ARBA" id="ARBA00023136"/>
    </source>
</evidence>
<dbReference type="SUPFAM" id="SSF144091">
    <property type="entry name" value="Rhomboid-like"/>
    <property type="match status" value="1"/>
</dbReference>
<protein>
    <recommendedName>
        <fullName evidence="6">RHOMBOID-like protein</fullName>
        <ecNumber evidence="6">3.4.21.105</ecNumber>
    </recommendedName>
</protein>
<dbReference type="GO" id="GO:0004252">
    <property type="term" value="F:serine-type endopeptidase activity"/>
    <property type="evidence" value="ECO:0007669"/>
    <property type="project" value="InterPro"/>
</dbReference>
<dbReference type="Gene3D" id="1.20.1540.10">
    <property type="entry name" value="Rhomboid-like"/>
    <property type="match status" value="1"/>
</dbReference>
<organism evidence="8">
    <name type="scientific">Medicago truncatula</name>
    <name type="common">Barrel medic</name>
    <name type="synonym">Medicago tribuloides</name>
    <dbReference type="NCBI Taxonomy" id="3880"/>
    <lineage>
        <taxon>Eukaryota</taxon>
        <taxon>Viridiplantae</taxon>
        <taxon>Streptophyta</taxon>
        <taxon>Embryophyta</taxon>
        <taxon>Tracheophyta</taxon>
        <taxon>Spermatophyta</taxon>
        <taxon>Magnoliopsida</taxon>
        <taxon>eudicotyledons</taxon>
        <taxon>Gunneridae</taxon>
        <taxon>Pentapetalae</taxon>
        <taxon>rosids</taxon>
        <taxon>fabids</taxon>
        <taxon>Fabales</taxon>
        <taxon>Fabaceae</taxon>
        <taxon>Papilionoideae</taxon>
        <taxon>50 kb inversion clade</taxon>
        <taxon>NPAAA clade</taxon>
        <taxon>Hologalegina</taxon>
        <taxon>IRL clade</taxon>
        <taxon>Trifolieae</taxon>
        <taxon>Medicago</taxon>
    </lineage>
</organism>
<dbReference type="InterPro" id="IPR002610">
    <property type="entry name" value="Peptidase_S54_rhomboid-like"/>
</dbReference>
<dbReference type="PANTHER" id="PTHR22936:SF79">
    <property type="entry name" value="RHOMBOID-LIKE PROTEIN 4"/>
    <property type="match status" value="1"/>
</dbReference>
<dbReference type="AlphaFoldDB" id="A0A396JE59"/>
<dbReference type="Proteomes" id="UP000265566">
    <property type="component" value="Chromosome 2"/>
</dbReference>
<proteinExistence type="inferred from homology"/>
<evidence type="ECO:0000256" key="3">
    <source>
        <dbReference type="ARBA" id="ARBA00022692"/>
    </source>
</evidence>
<dbReference type="EC" id="3.4.21.105" evidence="6"/>
<dbReference type="GO" id="GO:0006508">
    <property type="term" value="P:proteolysis"/>
    <property type="evidence" value="ECO:0007669"/>
    <property type="project" value="UniProtKB-KW"/>
</dbReference>
<keyword evidence="6 8" id="KW-0645">Protease</keyword>
<name>A0A396JE59_MEDTR</name>
<evidence type="ECO:0000259" key="7">
    <source>
        <dbReference type="Pfam" id="PF01694"/>
    </source>
</evidence>
<comment type="catalytic activity">
    <reaction evidence="6">
        <text>Cleaves type-1 transmembrane domains using a catalytic dyad composed of serine and histidine that are contributed by different transmembrane domains.</text>
        <dbReference type="EC" id="3.4.21.105"/>
    </reaction>
</comment>
<feature type="domain" description="Peptidase S54 rhomboid" evidence="7">
    <location>
        <begin position="24"/>
        <end position="93"/>
    </location>
</feature>
<reference evidence="8" key="1">
    <citation type="journal article" date="2018" name="Nat. Plants">
        <title>Whole-genome landscape of Medicago truncatula symbiotic genes.</title>
        <authorList>
            <person name="Pecrix Y."/>
            <person name="Gamas P."/>
            <person name="Carrere S."/>
        </authorList>
    </citation>
    <scope>NUCLEOTIDE SEQUENCE</scope>
    <source>
        <tissue evidence="8">Leaves</tissue>
    </source>
</reference>
<comment type="caution">
    <text evidence="6">Lacks conserved residue(s) required for the propagation of feature annotation.</text>
</comment>
<evidence type="ECO:0000256" key="1">
    <source>
        <dbReference type="ARBA" id="ARBA00004141"/>
    </source>
</evidence>
<sequence length="93" mass="10439">MGSSPLTLVKMGAMYFQKSDRLHHAYRLFTCLWLHAGVIDLLLNMLNILYYYIYLEKKFGYIRIAILHTMSGMGSNLFSALCIPTSVSVGASG</sequence>
<keyword evidence="3 6" id="KW-0812">Transmembrane</keyword>
<accession>A0A396JE59</accession>
<feature type="transmembrane region" description="Helical" evidence="6">
    <location>
        <begin position="32"/>
        <end position="53"/>
    </location>
</feature>
<evidence type="ECO:0000256" key="4">
    <source>
        <dbReference type="ARBA" id="ARBA00022989"/>
    </source>
</evidence>
<dbReference type="Pfam" id="PF01694">
    <property type="entry name" value="Rhomboid"/>
    <property type="match status" value="1"/>
</dbReference>
<dbReference type="Gramene" id="rna11789">
    <property type="protein sequence ID" value="RHN75562.1"/>
    <property type="gene ID" value="gene11789"/>
</dbReference>
<keyword evidence="6 8" id="KW-0378">Hydrolase</keyword>
<gene>
    <name evidence="8" type="ORF">MtrunA17_Chr2g0322611</name>
</gene>
<evidence type="ECO:0000256" key="6">
    <source>
        <dbReference type="RuleBase" id="RU362115"/>
    </source>
</evidence>
<dbReference type="EMBL" id="PSQE01000002">
    <property type="protein sequence ID" value="RHN75562.1"/>
    <property type="molecule type" value="Genomic_DNA"/>
</dbReference>